<dbReference type="AlphaFoldDB" id="A0A382HSH0"/>
<reference evidence="1" key="1">
    <citation type="submission" date="2018-05" db="EMBL/GenBank/DDBJ databases">
        <authorList>
            <person name="Lanie J.A."/>
            <person name="Ng W.-L."/>
            <person name="Kazmierczak K.M."/>
            <person name="Andrzejewski T.M."/>
            <person name="Davidsen T.M."/>
            <person name="Wayne K.J."/>
            <person name="Tettelin H."/>
            <person name="Glass J.I."/>
            <person name="Rusch D."/>
            <person name="Podicherti R."/>
            <person name="Tsui H.-C.T."/>
            <person name="Winkler M.E."/>
        </authorList>
    </citation>
    <scope>NUCLEOTIDE SEQUENCE</scope>
</reference>
<gene>
    <name evidence="1" type="ORF">METZ01_LOCUS242741</name>
</gene>
<organism evidence="1">
    <name type="scientific">marine metagenome</name>
    <dbReference type="NCBI Taxonomy" id="408172"/>
    <lineage>
        <taxon>unclassified sequences</taxon>
        <taxon>metagenomes</taxon>
        <taxon>ecological metagenomes</taxon>
    </lineage>
</organism>
<proteinExistence type="predicted"/>
<dbReference type="EMBL" id="UINC01062864">
    <property type="protein sequence ID" value="SVB89887.1"/>
    <property type="molecule type" value="Genomic_DNA"/>
</dbReference>
<accession>A0A382HSH0</accession>
<sequence>MKHLVIALISLIALNMLQANTLDNTIYLHKNQNNVAIYKGQQIKINDDKRKLFFQGYNSVSNTITVKDISYKVIYTKRKKIDYNISEINRIQLRLDKSLIRNILLWYPNFYVHLIPPSLLTGIVTILYRAIADVKEKDAVLGDGSMETWEYIIFSGIFYSVGTAFINSWPTVKKLGKGQWLSIPLKGDDKWQIKIN</sequence>
<protein>
    <submittedName>
        <fullName evidence="1">Uncharacterized protein</fullName>
    </submittedName>
</protein>
<evidence type="ECO:0000313" key="1">
    <source>
        <dbReference type="EMBL" id="SVB89887.1"/>
    </source>
</evidence>
<name>A0A382HSH0_9ZZZZ</name>